<dbReference type="InterPro" id="IPR029044">
    <property type="entry name" value="Nucleotide-diphossugar_trans"/>
</dbReference>
<evidence type="ECO:0000313" key="2">
    <source>
        <dbReference type="Proteomes" id="UP000189670"/>
    </source>
</evidence>
<organism evidence="1 2">
    <name type="scientific">Candidatus Magnetoglobus multicellularis str. Araruama</name>
    <dbReference type="NCBI Taxonomy" id="890399"/>
    <lineage>
        <taxon>Bacteria</taxon>
        <taxon>Pseudomonadati</taxon>
        <taxon>Thermodesulfobacteriota</taxon>
        <taxon>Desulfobacteria</taxon>
        <taxon>Desulfobacterales</taxon>
        <taxon>Desulfobacteraceae</taxon>
        <taxon>Candidatus Magnetoglobus</taxon>
    </lineage>
</organism>
<comment type="caution">
    <text evidence="1">The sequence shown here is derived from an EMBL/GenBank/DDBJ whole genome shotgun (WGS) entry which is preliminary data.</text>
</comment>
<name>A0A1V1NVD5_9BACT</name>
<reference evidence="2" key="1">
    <citation type="submission" date="2012-11" db="EMBL/GenBank/DDBJ databases">
        <authorList>
            <person name="Lucero-Rivera Y.E."/>
            <person name="Tovar-Ramirez D."/>
        </authorList>
    </citation>
    <scope>NUCLEOTIDE SEQUENCE [LARGE SCALE GENOMIC DNA]</scope>
    <source>
        <strain evidence="2">Araruama</strain>
    </source>
</reference>
<dbReference type="Proteomes" id="UP000189670">
    <property type="component" value="Unassembled WGS sequence"/>
</dbReference>
<proteinExistence type="predicted"/>
<evidence type="ECO:0000313" key="1">
    <source>
        <dbReference type="EMBL" id="ETR66572.1"/>
    </source>
</evidence>
<dbReference type="AlphaFoldDB" id="A0A1V1NVD5"/>
<keyword evidence="1" id="KW-0808">Transferase</keyword>
<protein>
    <submittedName>
        <fullName evidence="1">Glycosyltransferase</fullName>
    </submittedName>
</protein>
<dbReference type="SUPFAM" id="SSF53448">
    <property type="entry name" value="Nucleotide-diphospho-sugar transferases"/>
    <property type="match status" value="1"/>
</dbReference>
<accession>A0A1V1NVD5</accession>
<gene>
    <name evidence="1" type="ORF">OMM_05585</name>
</gene>
<dbReference type="EMBL" id="ATBP01001893">
    <property type="protein sequence ID" value="ETR66572.1"/>
    <property type="molecule type" value="Genomic_DNA"/>
</dbReference>
<sequence length="298" mass="35573">MKKYYCTYFDRNYLAKGLALIESLDIHESCPYQLIVICLDTLTLNFFNFVNYKNVKAISLNEVEKNDTELKRAKSNRSLIEYYWTLTPTILLRLFEWYPWIKIITYLDADLFFYASPDPILHELGNNSVMLHEHRFSPEQQYLERNGKYNKGILCFKNDFNSLKVLNWWRNQCNKWCYHRLEDGKFGDQLYLNQFPIRFKGITVLQNIGAGVAPWNHIQYEFSEDNTGKKLVNKKPLIFYHFHSLEIVTPEIIVPSKYFPTTPFTIDIIKICFEQYAQQLYKNFQKLQSIINNFHSDL</sequence>
<dbReference type="GO" id="GO:0016740">
    <property type="term" value="F:transferase activity"/>
    <property type="evidence" value="ECO:0007669"/>
    <property type="project" value="UniProtKB-KW"/>
</dbReference>